<evidence type="ECO:0000313" key="1">
    <source>
        <dbReference type="EMBL" id="GAF92350.1"/>
    </source>
</evidence>
<proteinExistence type="predicted"/>
<organism evidence="1">
    <name type="scientific">marine sediment metagenome</name>
    <dbReference type="NCBI Taxonomy" id="412755"/>
    <lineage>
        <taxon>unclassified sequences</taxon>
        <taxon>metagenomes</taxon>
        <taxon>ecological metagenomes</taxon>
    </lineage>
</organism>
<reference evidence="1" key="1">
    <citation type="journal article" date="2014" name="Front. Microbiol.">
        <title>High frequency of phylogenetically diverse reductive dehalogenase-homologous genes in deep subseafloor sedimentary metagenomes.</title>
        <authorList>
            <person name="Kawai M."/>
            <person name="Futagami T."/>
            <person name="Toyoda A."/>
            <person name="Takaki Y."/>
            <person name="Nishi S."/>
            <person name="Hori S."/>
            <person name="Arai W."/>
            <person name="Tsubouchi T."/>
            <person name="Morono Y."/>
            <person name="Uchiyama I."/>
            <person name="Ito T."/>
            <person name="Fujiyama A."/>
            <person name="Inagaki F."/>
            <person name="Takami H."/>
        </authorList>
    </citation>
    <scope>NUCLEOTIDE SEQUENCE</scope>
    <source>
        <strain evidence="1">Expedition CK06-06</strain>
    </source>
</reference>
<name>X0UV70_9ZZZZ</name>
<protein>
    <submittedName>
        <fullName evidence="1">Uncharacterized protein</fullName>
    </submittedName>
</protein>
<sequence>MFDIQFTHSASNGSSAKCFIYTLVPGSIVTEKIPPQAQHIIELAYNLSLTKQIFTYNDLIHYIDECCAYDGTVFTRSKGGTERIVRYYSALLQSIGALTDFSTCEDYMESEED</sequence>
<gene>
    <name evidence="1" type="ORF">S01H1_29714</name>
</gene>
<dbReference type="AlphaFoldDB" id="X0UV70"/>
<accession>X0UV70</accession>
<comment type="caution">
    <text evidence="1">The sequence shown here is derived from an EMBL/GenBank/DDBJ whole genome shotgun (WGS) entry which is preliminary data.</text>
</comment>
<dbReference type="EMBL" id="BARS01018251">
    <property type="protein sequence ID" value="GAF92350.1"/>
    <property type="molecule type" value="Genomic_DNA"/>
</dbReference>